<protein>
    <submittedName>
        <fullName evidence="2">Uncharacterized protein</fullName>
    </submittedName>
</protein>
<keyword evidence="1" id="KW-0812">Transmembrane</keyword>
<feature type="transmembrane region" description="Helical" evidence="1">
    <location>
        <begin position="20"/>
        <end position="38"/>
    </location>
</feature>
<keyword evidence="1" id="KW-0472">Membrane</keyword>
<organism evidence="2">
    <name type="scientific">bioreactor metagenome</name>
    <dbReference type="NCBI Taxonomy" id="1076179"/>
    <lineage>
        <taxon>unclassified sequences</taxon>
        <taxon>metagenomes</taxon>
        <taxon>ecological metagenomes</taxon>
    </lineage>
</organism>
<accession>A0A644Z9B8</accession>
<keyword evidence="1" id="KW-1133">Transmembrane helix</keyword>
<evidence type="ECO:0000313" key="2">
    <source>
        <dbReference type="EMBL" id="MPM35303.1"/>
    </source>
</evidence>
<sequence>MGDVVLMLLPIFVCHLSGNMFQLIGKALFAGNFILLFQRRRNCVLMLRAVLPKVRAAGIFPAARIGNIKDIPNSRPVAGRVDERDSLAAAPDIPAHFFVPDLISGTGRRVGTLGVDHELFVVRILVEPRGGF</sequence>
<reference evidence="2" key="1">
    <citation type="submission" date="2019-08" db="EMBL/GenBank/DDBJ databases">
        <authorList>
            <person name="Kucharzyk K."/>
            <person name="Murdoch R.W."/>
            <person name="Higgins S."/>
            <person name="Loffler F."/>
        </authorList>
    </citation>
    <scope>NUCLEOTIDE SEQUENCE</scope>
</reference>
<dbReference type="AlphaFoldDB" id="A0A644Z9B8"/>
<gene>
    <name evidence="2" type="ORF">SDC9_81893</name>
</gene>
<comment type="caution">
    <text evidence="2">The sequence shown here is derived from an EMBL/GenBank/DDBJ whole genome shotgun (WGS) entry which is preliminary data.</text>
</comment>
<evidence type="ECO:0000256" key="1">
    <source>
        <dbReference type="SAM" id="Phobius"/>
    </source>
</evidence>
<dbReference type="EMBL" id="VSSQ01007242">
    <property type="protein sequence ID" value="MPM35303.1"/>
    <property type="molecule type" value="Genomic_DNA"/>
</dbReference>
<proteinExistence type="predicted"/>
<name>A0A644Z9B8_9ZZZZ</name>